<keyword evidence="2" id="KW-1133">Transmembrane helix</keyword>
<gene>
    <name evidence="3" type="ORF">QTJ16_001459</name>
</gene>
<proteinExistence type="predicted"/>
<feature type="compositionally biased region" description="Basic and acidic residues" evidence="1">
    <location>
        <begin position="165"/>
        <end position="180"/>
    </location>
</feature>
<reference evidence="3" key="1">
    <citation type="submission" date="2023-06" db="EMBL/GenBank/DDBJ databases">
        <title>Draft genome of Marssonina rosae.</title>
        <authorList>
            <person name="Cheng Q."/>
        </authorList>
    </citation>
    <scope>NUCLEOTIDE SEQUENCE</scope>
    <source>
        <strain evidence="3">R4</strain>
    </source>
</reference>
<dbReference type="EMBL" id="JAUBYV010000001">
    <property type="protein sequence ID" value="KAK2630639.1"/>
    <property type="molecule type" value="Genomic_DNA"/>
</dbReference>
<protein>
    <submittedName>
        <fullName evidence="3">Uncharacterized protein</fullName>
    </submittedName>
</protein>
<evidence type="ECO:0000313" key="3">
    <source>
        <dbReference type="EMBL" id="KAK2630639.1"/>
    </source>
</evidence>
<name>A0AAD9T890_9HELO</name>
<sequence length="201" mass="22418">MPPSPLTLSKPALSLSSSLLLPFFRRQLQNDAIIPATYGGIGSGPSPGAVVGIVLGSVGGFLLLLWLIYTCVRFRAASSSRSSYTEPVVVRERRKARSHRVRETVEVRRERSPVRVVVPEREPERVERIIVEESRETRRARSRGESDDEVVVIEEHSPPRRKRSERAARSSVETERRDSGYRTVDPGAYGGSVGGRRSGRR</sequence>
<keyword evidence="2" id="KW-0472">Membrane</keyword>
<evidence type="ECO:0000313" key="4">
    <source>
        <dbReference type="Proteomes" id="UP001285354"/>
    </source>
</evidence>
<comment type="caution">
    <text evidence="3">The sequence shown here is derived from an EMBL/GenBank/DDBJ whole genome shotgun (WGS) entry which is preliminary data.</text>
</comment>
<dbReference type="Proteomes" id="UP001285354">
    <property type="component" value="Unassembled WGS sequence"/>
</dbReference>
<keyword evidence="4" id="KW-1185">Reference proteome</keyword>
<feature type="compositionally biased region" description="Basic and acidic residues" evidence="1">
    <location>
        <begin position="135"/>
        <end position="145"/>
    </location>
</feature>
<dbReference type="AlphaFoldDB" id="A0AAD9T890"/>
<evidence type="ECO:0000256" key="2">
    <source>
        <dbReference type="SAM" id="Phobius"/>
    </source>
</evidence>
<keyword evidence="2" id="KW-0812">Transmembrane</keyword>
<organism evidence="3 4">
    <name type="scientific">Diplocarpon rosae</name>
    <dbReference type="NCBI Taxonomy" id="946125"/>
    <lineage>
        <taxon>Eukaryota</taxon>
        <taxon>Fungi</taxon>
        <taxon>Dikarya</taxon>
        <taxon>Ascomycota</taxon>
        <taxon>Pezizomycotina</taxon>
        <taxon>Leotiomycetes</taxon>
        <taxon>Helotiales</taxon>
        <taxon>Drepanopezizaceae</taxon>
        <taxon>Diplocarpon</taxon>
    </lineage>
</organism>
<feature type="compositionally biased region" description="Gly residues" evidence="1">
    <location>
        <begin position="188"/>
        <end position="201"/>
    </location>
</feature>
<feature type="region of interest" description="Disordered" evidence="1">
    <location>
        <begin position="135"/>
        <end position="201"/>
    </location>
</feature>
<feature type="transmembrane region" description="Helical" evidence="2">
    <location>
        <begin position="49"/>
        <end position="72"/>
    </location>
</feature>
<evidence type="ECO:0000256" key="1">
    <source>
        <dbReference type="SAM" id="MobiDB-lite"/>
    </source>
</evidence>
<accession>A0AAD9T890</accession>